<dbReference type="PROSITE" id="PS00028">
    <property type="entry name" value="ZINC_FINGER_C2H2_1"/>
    <property type="match status" value="4"/>
</dbReference>
<dbReference type="InterPro" id="IPR036236">
    <property type="entry name" value="Znf_C2H2_sf"/>
</dbReference>
<dbReference type="GO" id="GO:0008270">
    <property type="term" value="F:zinc ion binding"/>
    <property type="evidence" value="ECO:0007669"/>
    <property type="project" value="UniProtKB-KW"/>
</dbReference>
<dbReference type="FunFam" id="3.30.160.60:FF:001810">
    <property type="entry name" value="General transcription factor IIIA"/>
    <property type="match status" value="1"/>
</dbReference>
<dbReference type="InterPro" id="IPR013087">
    <property type="entry name" value="Znf_C2H2_type"/>
</dbReference>
<evidence type="ECO:0000256" key="9">
    <source>
        <dbReference type="PROSITE-ProRule" id="PRU00042"/>
    </source>
</evidence>
<reference evidence="13" key="1">
    <citation type="journal article" date="2013" name="Nat. Genet.">
        <title>The draft genomes of soft-shell turtle and green sea turtle yield insights into the development and evolution of the turtle-specific body plan.</title>
        <authorList>
            <person name="Wang Z."/>
            <person name="Pascual-Anaya J."/>
            <person name="Zadissa A."/>
            <person name="Li W."/>
            <person name="Niimura Y."/>
            <person name="Huang Z."/>
            <person name="Li C."/>
            <person name="White S."/>
            <person name="Xiong Z."/>
            <person name="Fang D."/>
            <person name="Wang B."/>
            <person name="Ming Y."/>
            <person name="Chen Y."/>
            <person name="Zheng Y."/>
            <person name="Kuraku S."/>
            <person name="Pignatelli M."/>
            <person name="Herrero J."/>
            <person name="Beal K."/>
            <person name="Nozawa M."/>
            <person name="Li Q."/>
            <person name="Wang J."/>
            <person name="Zhang H."/>
            <person name="Yu L."/>
            <person name="Shigenobu S."/>
            <person name="Wang J."/>
            <person name="Liu J."/>
            <person name="Flicek P."/>
            <person name="Searle S."/>
            <person name="Wang J."/>
            <person name="Kuratani S."/>
            <person name="Yin Y."/>
            <person name="Aken B."/>
            <person name="Zhang G."/>
            <person name="Irie N."/>
        </authorList>
    </citation>
    <scope>NUCLEOTIDE SEQUENCE [LARGE SCALE GENOMIC DNA]</scope>
</reference>
<evidence type="ECO:0000256" key="10">
    <source>
        <dbReference type="SAM" id="MobiDB-lite"/>
    </source>
</evidence>
<evidence type="ECO:0000256" key="5">
    <source>
        <dbReference type="ARBA" id="ARBA00022771"/>
    </source>
</evidence>
<feature type="region of interest" description="Disordered" evidence="10">
    <location>
        <begin position="120"/>
        <end position="204"/>
    </location>
</feature>
<feature type="domain" description="C2H2-type" evidence="11">
    <location>
        <begin position="104"/>
        <end position="131"/>
    </location>
</feature>
<feature type="domain" description="C2H2-type" evidence="11">
    <location>
        <begin position="46"/>
        <end position="75"/>
    </location>
</feature>
<dbReference type="Proteomes" id="UP000031443">
    <property type="component" value="Unassembled WGS sequence"/>
</dbReference>
<evidence type="ECO:0000256" key="2">
    <source>
        <dbReference type="ARBA" id="ARBA00022517"/>
    </source>
</evidence>
<evidence type="ECO:0000256" key="6">
    <source>
        <dbReference type="ARBA" id="ARBA00022833"/>
    </source>
</evidence>
<dbReference type="Pfam" id="PF00096">
    <property type="entry name" value="zf-C2H2"/>
    <property type="match status" value="3"/>
</dbReference>
<sequence length="204" mass="23263">MAGDEAEAAAGAAAECTADGCNQKFTTKSNLKKHVERKHENQQKQYVCDFEGCSKSFRKHQQLKVHHCQHSSEPFFKCSHEGCGKHFPTPSRLKRHEKIHEEPVICDLCSKTFKRKDYLRQHQKTHAEEREQSLARHAVVHDPDKGKLNLKAKQTRPKRSLASRLSGYIPPKAQRRKVKAATENKALNKPAENELPTVETLTLH</sequence>
<dbReference type="PANTHER" id="PTHR46179">
    <property type="entry name" value="ZINC FINGER PROTEIN"/>
    <property type="match status" value="1"/>
</dbReference>
<feature type="domain" description="C2H2-type" evidence="11">
    <location>
        <begin position="14"/>
        <end position="44"/>
    </location>
</feature>
<feature type="compositionally biased region" description="Basic residues" evidence="10">
    <location>
        <begin position="148"/>
        <end position="161"/>
    </location>
</feature>
<accession>M7CAB8</accession>
<dbReference type="GO" id="GO:0005634">
    <property type="term" value="C:nucleus"/>
    <property type="evidence" value="ECO:0007669"/>
    <property type="project" value="UniProtKB-SubCell"/>
</dbReference>
<keyword evidence="7" id="KW-0539">Nucleus</keyword>
<dbReference type="STRING" id="8469.M7CAB8"/>
<evidence type="ECO:0000313" key="12">
    <source>
        <dbReference type="EMBL" id="EMP37587.1"/>
    </source>
</evidence>
<dbReference type="PROSITE" id="PS50157">
    <property type="entry name" value="ZINC_FINGER_C2H2_2"/>
    <property type="match status" value="4"/>
</dbReference>
<keyword evidence="2" id="KW-0690">Ribosome biogenesis</keyword>
<evidence type="ECO:0000256" key="8">
    <source>
        <dbReference type="ARBA" id="ARBA00040434"/>
    </source>
</evidence>
<evidence type="ECO:0000256" key="4">
    <source>
        <dbReference type="ARBA" id="ARBA00022737"/>
    </source>
</evidence>
<dbReference type="AlphaFoldDB" id="M7CAB8"/>
<dbReference type="PANTHER" id="PTHR46179:SF1">
    <property type="entry name" value="TRANSCRIPTION FACTOR IIIA"/>
    <property type="match status" value="1"/>
</dbReference>
<comment type="subcellular location">
    <subcellularLocation>
        <location evidence="1">Nucleus</location>
    </subcellularLocation>
</comment>
<evidence type="ECO:0000256" key="3">
    <source>
        <dbReference type="ARBA" id="ARBA00022723"/>
    </source>
</evidence>
<dbReference type="InterPro" id="IPR051061">
    <property type="entry name" value="Zinc_finger_trans_reg"/>
</dbReference>
<keyword evidence="5 9" id="KW-0863">Zinc-finger</keyword>
<gene>
    <name evidence="12" type="ORF">UY3_05217</name>
</gene>
<evidence type="ECO:0000256" key="1">
    <source>
        <dbReference type="ARBA" id="ARBA00004123"/>
    </source>
</evidence>
<evidence type="ECO:0000259" key="11">
    <source>
        <dbReference type="PROSITE" id="PS50157"/>
    </source>
</evidence>
<organism evidence="12 13">
    <name type="scientific">Chelonia mydas</name>
    <name type="common">Green sea-turtle</name>
    <name type="synonym">Chelonia agassizi</name>
    <dbReference type="NCBI Taxonomy" id="8469"/>
    <lineage>
        <taxon>Eukaryota</taxon>
        <taxon>Metazoa</taxon>
        <taxon>Chordata</taxon>
        <taxon>Craniata</taxon>
        <taxon>Vertebrata</taxon>
        <taxon>Euteleostomi</taxon>
        <taxon>Archelosauria</taxon>
        <taxon>Testudinata</taxon>
        <taxon>Testudines</taxon>
        <taxon>Cryptodira</taxon>
        <taxon>Durocryptodira</taxon>
        <taxon>Americhelydia</taxon>
        <taxon>Chelonioidea</taxon>
        <taxon>Cheloniidae</taxon>
        <taxon>Chelonia</taxon>
    </lineage>
</organism>
<dbReference type="SMART" id="SM00355">
    <property type="entry name" value="ZnF_C2H2"/>
    <property type="match status" value="4"/>
</dbReference>
<dbReference type="GO" id="GO:0042254">
    <property type="term" value="P:ribosome biogenesis"/>
    <property type="evidence" value="ECO:0007669"/>
    <property type="project" value="UniProtKB-KW"/>
</dbReference>
<evidence type="ECO:0000256" key="7">
    <source>
        <dbReference type="ARBA" id="ARBA00023242"/>
    </source>
</evidence>
<feature type="domain" description="C2H2-type" evidence="11">
    <location>
        <begin position="76"/>
        <end position="100"/>
    </location>
</feature>
<evidence type="ECO:0000313" key="13">
    <source>
        <dbReference type="Proteomes" id="UP000031443"/>
    </source>
</evidence>
<feature type="compositionally biased region" description="Basic and acidic residues" evidence="10">
    <location>
        <begin position="120"/>
        <end position="147"/>
    </location>
</feature>
<keyword evidence="13" id="KW-1185">Reference proteome</keyword>
<keyword evidence="4" id="KW-0677">Repeat</keyword>
<protein>
    <recommendedName>
        <fullName evidence="8">Transcription factor IIIA</fullName>
    </recommendedName>
</protein>
<dbReference type="FunFam" id="3.30.160.60:FF:000446">
    <property type="entry name" value="Zinc finger protein"/>
    <property type="match status" value="1"/>
</dbReference>
<dbReference type="Gene3D" id="3.30.160.60">
    <property type="entry name" value="Classic Zinc Finger"/>
    <property type="match status" value="4"/>
</dbReference>
<dbReference type="SUPFAM" id="SSF57667">
    <property type="entry name" value="beta-beta-alpha zinc fingers"/>
    <property type="match status" value="3"/>
</dbReference>
<name>M7CAB8_CHEMY</name>
<keyword evidence="3" id="KW-0479">Metal-binding</keyword>
<proteinExistence type="predicted"/>
<dbReference type="EMBL" id="KB521694">
    <property type="protein sequence ID" value="EMP37587.1"/>
    <property type="molecule type" value="Genomic_DNA"/>
</dbReference>
<dbReference type="FunFam" id="3.30.160.60:FF:001102">
    <property type="entry name" value="Transcription factor IIIA"/>
    <property type="match status" value="1"/>
</dbReference>
<keyword evidence="6" id="KW-0862">Zinc</keyword>